<dbReference type="Pfam" id="PF12994">
    <property type="entry name" value="DUF3878"/>
    <property type="match status" value="1"/>
</dbReference>
<dbReference type="InterPro" id="IPR024538">
    <property type="entry name" value="DUF3878"/>
</dbReference>
<accession>A0ABX2IAX6</accession>
<proteinExistence type="predicted"/>
<evidence type="ECO:0000313" key="2">
    <source>
        <dbReference type="Proteomes" id="UP000822142"/>
    </source>
</evidence>
<dbReference type="RefSeq" id="WP_173749408.1">
    <property type="nucleotide sequence ID" value="NZ_JAAITA010000011.1"/>
</dbReference>
<name>A0ABX2IAX6_BLAHA</name>
<dbReference type="Proteomes" id="UP000822142">
    <property type="component" value="Unassembled WGS sequence"/>
</dbReference>
<comment type="caution">
    <text evidence="1">The sequence shown here is derived from an EMBL/GenBank/DDBJ whole genome shotgun (WGS) entry which is preliminary data.</text>
</comment>
<dbReference type="EMBL" id="JAAITA010000011">
    <property type="protein sequence ID" value="NSJ86391.1"/>
    <property type="molecule type" value="Genomic_DNA"/>
</dbReference>
<protein>
    <submittedName>
        <fullName evidence="1">Uncharacterized protein</fullName>
    </submittedName>
</protein>
<organism evidence="1 2">
    <name type="scientific">Blautia hansenii</name>
    <name type="common">Ruminococcus hansenii</name>
    <dbReference type="NCBI Taxonomy" id="1322"/>
    <lineage>
        <taxon>Bacteria</taxon>
        <taxon>Bacillati</taxon>
        <taxon>Bacillota</taxon>
        <taxon>Clostridia</taxon>
        <taxon>Lachnospirales</taxon>
        <taxon>Lachnospiraceae</taxon>
        <taxon>Blautia</taxon>
    </lineage>
</organism>
<evidence type="ECO:0000313" key="1">
    <source>
        <dbReference type="EMBL" id="NSJ86391.1"/>
    </source>
</evidence>
<keyword evidence="2" id="KW-1185">Reference proteome</keyword>
<sequence>MAQTYYEELQQFLPGLSPDMPDSCIKLAELFRAQAFELHIRTLPAGEEKYYIPYMMNDALECLLILEQCRMTGRYLVDFKGITQAHMAKDGEVYLLVVRQGDDNVFTIWFSSIREEMTCYQYHRIGHFWVKGQEQWRRLVYIVGTLYDKYSYMGDTVCTQAEKELLPLMELAPFRAFSPVKESLDEEYPDTLEGVECMKKLALEAGDWRLANLLKVYRRFPFPWAEKRIQRHMESRAGIPLYEVLYRKTEAASKVYPIRDYGRKSNEETEEKRRAVSRKLQEKGFTGAYPFFRKGSMQILAMEEHPFTLLEAEDFSFRIQFMVSVSKKDSERYNGGFFKGRQNRGWIEKNLDFLEGKQSKGEEE</sequence>
<gene>
    <name evidence="1" type="ORF">G5A70_09475</name>
</gene>
<reference evidence="1 2" key="1">
    <citation type="journal article" date="2020" name="Cell Host Microbe">
        <title>Functional and Genomic Variation between Human-Derived Isolates of Lachnospiraceae Reveals Inter- and Intra-Species Diversity.</title>
        <authorList>
            <person name="Sorbara M.T."/>
            <person name="Littmann E.R."/>
            <person name="Fontana E."/>
            <person name="Moody T.U."/>
            <person name="Kohout C.E."/>
            <person name="Gjonbalaj M."/>
            <person name="Eaton V."/>
            <person name="Seok R."/>
            <person name="Leiner I.M."/>
            <person name="Pamer E.G."/>
        </authorList>
    </citation>
    <scope>NUCLEOTIDE SEQUENCE [LARGE SCALE GENOMIC DNA]</scope>
    <source>
        <strain evidence="1 2">MSK.15.26</strain>
    </source>
</reference>